<protein>
    <submittedName>
        <fullName evidence="2">Uncharacterized protein</fullName>
    </submittedName>
</protein>
<name>A0A225B4Z7_TALAT</name>
<dbReference type="RefSeq" id="XP_020122457.1">
    <property type="nucleotide sequence ID" value="XM_020264316.1"/>
</dbReference>
<feature type="compositionally biased region" description="Low complexity" evidence="1">
    <location>
        <begin position="463"/>
        <end position="476"/>
    </location>
</feature>
<dbReference type="EMBL" id="LFMY01000003">
    <property type="protein sequence ID" value="OKL62336.1"/>
    <property type="molecule type" value="Genomic_DNA"/>
</dbReference>
<dbReference type="PANTHER" id="PTHR38887:SF1">
    <property type="entry name" value="RAS MODIFICATION PROTEIN ERF4"/>
    <property type="match status" value="1"/>
</dbReference>
<proteinExistence type="predicted"/>
<organism evidence="2 3">
    <name type="scientific">Talaromyces atroroseus</name>
    <dbReference type="NCBI Taxonomy" id="1441469"/>
    <lineage>
        <taxon>Eukaryota</taxon>
        <taxon>Fungi</taxon>
        <taxon>Dikarya</taxon>
        <taxon>Ascomycota</taxon>
        <taxon>Pezizomycotina</taxon>
        <taxon>Eurotiomycetes</taxon>
        <taxon>Eurotiomycetidae</taxon>
        <taxon>Eurotiales</taxon>
        <taxon>Trichocomaceae</taxon>
        <taxon>Talaromyces</taxon>
        <taxon>Talaromyces sect. Trachyspermi</taxon>
    </lineage>
</organism>
<feature type="region of interest" description="Disordered" evidence="1">
    <location>
        <begin position="1"/>
        <end position="81"/>
    </location>
</feature>
<sequence>MESGGPLGKLSQAVTTSIGFASEVRQYNKAKKAASKQRETEQQENSTTPDTTQTPYPSPPREYESASREAFNSVAQTEDERAWQLDDAQDAVVEGSEPRKSKGGVANPDKVIAAFLQRQPPPYSADMATRPVQKLEYPVVIPQRRPKNKKRGFVRAYAPDLQNAGIDQAAWLDFIETLNEASLANPWINAINLASIALQPLPFAISTAISVAVMVATNVAMEAQGRYRQNKALDKLNSEFFRPRGLYCLVMTYDATSTSLRANVDLNTTIQDTMNSQGRASHKFSSSNGITSEFEFMQTAELVYPGLDYLAAAPKEAGFKNKLKRGKLFVDEYMDKRAQAKFVDGNPESLLAQGGKPTFNSKYADPTHPIHSGSLYSLVSMGRYNPSSNNYNMGGGQWQGRSRGIGMGGLNDRLNARLGERMQQQQQLGFGGGGPVGALIGLVGTAAQAVRDRGQNANPPAAYGSSGYSSRSSYQQDRYENNNPPASHGGSEFQPQMQASRAQRGGLGGGPGGLSLKRLLSQKVLYLMVVNMPTEEEMAQARSLAAEWNIQGDQPPPSSDVNYNYP</sequence>
<dbReference type="InterPro" id="IPR053221">
    <property type="entry name" value="Burnettramic_acid_biosynth"/>
</dbReference>
<dbReference type="OrthoDB" id="3433125at2759"/>
<reference evidence="2 3" key="1">
    <citation type="submission" date="2015-06" db="EMBL/GenBank/DDBJ databases">
        <title>Talaromyces atroroseus IBT 11181 draft genome.</title>
        <authorList>
            <person name="Rasmussen K.B."/>
            <person name="Rasmussen S."/>
            <person name="Petersen B."/>
            <person name="Sicheritz-Ponten T."/>
            <person name="Mortensen U.H."/>
            <person name="Thrane U."/>
        </authorList>
    </citation>
    <scope>NUCLEOTIDE SEQUENCE [LARGE SCALE GENOMIC DNA]</scope>
    <source>
        <strain evidence="2 3">IBT 11181</strain>
    </source>
</reference>
<evidence type="ECO:0000313" key="3">
    <source>
        <dbReference type="Proteomes" id="UP000214365"/>
    </source>
</evidence>
<evidence type="ECO:0000313" key="2">
    <source>
        <dbReference type="EMBL" id="OKL62336.1"/>
    </source>
</evidence>
<dbReference type="STRING" id="1441469.A0A225B4Z7"/>
<comment type="caution">
    <text evidence="2">The sequence shown here is derived from an EMBL/GenBank/DDBJ whole genome shotgun (WGS) entry which is preliminary data.</text>
</comment>
<feature type="region of interest" description="Disordered" evidence="1">
    <location>
        <begin position="454"/>
        <end position="510"/>
    </location>
</feature>
<dbReference type="GeneID" id="31002045"/>
<gene>
    <name evidence="2" type="ORF">UA08_02290</name>
</gene>
<accession>A0A225B4Z7</accession>
<feature type="compositionally biased region" description="Polar residues" evidence="1">
    <location>
        <begin position="43"/>
        <end position="55"/>
    </location>
</feature>
<keyword evidence="3" id="KW-1185">Reference proteome</keyword>
<dbReference type="Proteomes" id="UP000214365">
    <property type="component" value="Unassembled WGS sequence"/>
</dbReference>
<dbReference type="PANTHER" id="PTHR38887">
    <property type="entry name" value="CHROMOSOME 21, WHOLE GENOME SHOTGUN SEQUENCE"/>
    <property type="match status" value="1"/>
</dbReference>
<evidence type="ECO:0000256" key="1">
    <source>
        <dbReference type="SAM" id="MobiDB-lite"/>
    </source>
</evidence>
<dbReference type="AlphaFoldDB" id="A0A225B4Z7"/>